<keyword evidence="1" id="KW-1185">Reference proteome</keyword>
<protein>
    <submittedName>
        <fullName evidence="2">Uncharacterized protein</fullName>
    </submittedName>
</protein>
<reference evidence="2" key="1">
    <citation type="submission" date="2022-11" db="UniProtKB">
        <authorList>
            <consortium name="WormBaseParasite"/>
        </authorList>
    </citation>
    <scope>IDENTIFICATION</scope>
</reference>
<accession>A0A915IAG8</accession>
<proteinExistence type="predicted"/>
<dbReference type="Proteomes" id="UP000887565">
    <property type="component" value="Unplaced"/>
</dbReference>
<dbReference type="AlphaFoldDB" id="A0A915IAG8"/>
<evidence type="ECO:0000313" key="1">
    <source>
        <dbReference type="Proteomes" id="UP000887565"/>
    </source>
</evidence>
<dbReference type="WBParaSite" id="nRc.2.0.1.t11174-RA">
    <property type="protein sequence ID" value="nRc.2.0.1.t11174-RA"/>
    <property type="gene ID" value="nRc.2.0.1.g11174"/>
</dbReference>
<name>A0A915IAG8_ROMCU</name>
<sequence>MPPVDGCRNGRYNGVFYVDDYPRYCIINDLSANNGKCISIEALHTAIRDRLAAKPFVYNQTVDNTIEYKRYIVKCKHKYSRTQLMNTPSGPK</sequence>
<organism evidence="1 2">
    <name type="scientific">Romanomermis culicivorax</name>
    <name type="common">Nematode worm</name>
    <dbReference type="NCBI Taxonomy" id="13658"/>
    <lineage>
        <taxon>Eukaryota</taxon>
        <taxon>Metazoa</taxon>
        <taxon>Ecdysozoa</taxon>
        <taxon>Nematoda</taxon>
        <taxon>Enoplea</taxon>
        <taxon>Dorylaimia</taxon>
        <taxon>Mermithida</taxon>
        <taxon>Mermithoidea</taxon>
        <taxon>Mermithidae</taxon>
        <taxon>Romanomermis</taxon>
    </lineage>
</organism>
<evidence type="ECO:0000313" key="2">
    <source>
        <dbReference type="WBParaSite" id="nRc.2.0.1.t11174-RA"/>
    </source>
</evidence>